<evidence type="ECO:0000256" key="3">
    <source>
        <dbReference type="ARBA" id="ARBA00022516"/>
    </source>
</evidence>
<dbReference type="GO" id="GO:0006633">
    <property type="term" value="P:fatty acid biosynthetic process"/>
    <property type="evidence" value="ECO:0007669"/>
    <property type="project" value="UniProtKB-KW"/>
</dbReference>
<proteinExistence type="inferred from homology"/>
<keyword evidence="7" id="KW-0560">Oxidoreductase</keyword>
<dbReference type="PANTHER" id="PTHR43981">
    <property type="entry name" value="ENOYL-[ACYL-CARRIER-PROTEIN] REDUCTASE, MITOCHONDRIAL"/>
    <property type="match status" value="1"/>
</dbReference>
<dbReference type="CDD" id="cd08290">
    <property type="entry name" value="ETR"/>
    <property type="match status" value="1"/>
</dbReference>
<dbReference type="Proteomes" id="UP001244011">
    <property type="component" value="Unassembled WGS sequence"/>
</dbReference>
<evidence type="ECO:0000313" key="15">
    <source>
        <dbReference type="Proteomes" id="UP001244011"/>
    </source>
</evidence>
<keyword evidence="8" id="KW-0443">Lipid metabolism</keyword>
<evidence type="ECO:0000256" key="12">
    <source>
        <dbReference type="ARBA" id="ARBA00048843"/>
    </source>
</evidence>
<keyword evidence="6" id="KW-0809">Transit peptide</keyword>
<keyword evidence="3" id="KW-0444">Lipid biosynthesis</keyword>
<accession>A0AAJ0C211</accession>
<comment type="caution">
    <text evidence="14">The sequence shown here is derived from an EMBL/GenBank/DDBJ whole genome shotgun (WGS) entry which is preliminary data.</text>
</comment>
<comment type="subcellular location">
    <subcellularLocation>
        <location evidence="1">Mitochondrion</location>
    </subcellularLocation>
</comment>
<evidence type="ECO:0000256" key="8">
    <source>
        <dbReference type="ARBA" id="ARBA00023098"/>
    </source>
</evidence>
<dbReference type="Pfam" id="PF00107">
    <property type="entry name" value="ADH_zinc_N"/>
    <property type="match status" value="1"/>
</dbReference>
<dbReference type="InterPro" id="IPR036291">
    <property type="entry name" value="NAD(P)-bd_dom_sf"/>
</dbReference>
<protein>
    <recommendedName>
        <fullName evidence="11">enoyl-[acyl-carrier-protein] reductase</fullName>
        <ecNumber evidence="11">1.3.1.104</ecNumber>
    </recommendedName>
</protein>
<keyword evidence="15" id="KW-1185">Reference proteome</keyword>
<evidence type="ECO:0000256" key="1">
    <source>
        <dbReference type="ARBA" id="ARBA00004173"/>
    </source>
</evidence>
<dbReference type="GO" id="GO:0141148">
    <property type="term" value="F:enoyl-[acyl-carrier-protein] reductase (NADPH) activity"/>
    <property type="evidence" value="ECO:0007669"/>
    <property type="project" value="UniProtKB-EC"/>
</dbReference>
<dbReference type="FunFam" id="3.40.50.720:FF:000112">
    <property type="entry name" value="Enoyl-[acyl-carrier-protein] reductase 1, mitochondrial"/>
    <property type="match status" value="1"/>
</dbReference>
<dbReference type="Gene3D" id="3.90.180.10">
    <property type="entry name" value="Medium-chain alcohol dehydrogenases, catalytic domain"/>
    <property type="match status" value="1"/>
</dbReference>
<dbReference type="Pfam" id="PF08240">
    <property type="entry name" value="ADH_N"/>
    <property type="match status" value="1"/>
</dbReference>
<feature type="domain" description="Enoyl reductase (ER)" evidence="13">
    <location>
        <begin position="62"/>
        <end position="428"/>
    </location>
</feature>
<dbReference type="GO" id="GO:0005739">
    <property type="term" value="C:mitochondrion"/>
    <property type="evidence" value="ECO:0007669"/>
    <property type="project" value="UniProtKB-SubCell"/>
</dbReference>
<organism evidence="14 15">
    <name type="scientific">Phialemonium atrogriseum</name>
    <dbReference type="NCBI Taxonomy" id="1093897"/>
    <lineage>
        <taxon>Eukaryota</taxon>
        <taxon>Fungi</taxon>
        <taxon>Dikarya</taxon>
        <taxon>Ascomycota</taxon>
        <taxon>Pezizomycotina</taxon>
        <taxon>Sordariomycetes</taxon>
        <taxon>Sordariomycetidae</taxon>
        <taxon>Cephalothecales</taxon>
        <taxon>Cephalothecaceae</taxon>
        <taxon>Phialemonium</taxon>
    </lineage>
</organism>
<keyword evidence="4" id="KW-0276">Fatty acid metabolism</keyword>
<dbReference type="InterPro" id="IPR051034">
    <property type="entry name" value="Mito_Enoyl-ACP_Reductase"/>
</dbReference>
<name>A0AAJ0C211_9PEZI</name>
<keyword evidence="9" id="KW-0496">Mitochondrion</keyword>
<dbReference type="InterPro" id="IPR013149">
    <property type="entry name" value="ADH-like_C"/>
</dbReference>
<comment type="similarity">
    <text evidence="2">Belongs to the zinc-containing alcohol dehydrogenase family. Quinone oxidoreductase subfamily.</text>
</comment>
<dbReference type="RefSeq" id="XP_060284908.1">
    <property type="nucleotide sequence ID" value="XM_060425993.1"/>
</dbReference>
<dbReference type="InterPro" id="IPR013154">
    <property type="entry name" value="ADH-like_N"/>
</dbReference>
<evidence type="ECO:0000256" key="10">
    <source>
        <dbReference type="ARBA" id="ARBA00023160"/>
    </source>
</evidence>
<keyword evidence="10" id="KW-0275">Fatty acid biosynthesis</keyword>
<evidence type="ECO:0000259" key="13">
    <source>
        <dbReference type="SMART" id="SM00829"/>
    </source>
</evidence>
<evidence type="ECO:0000256" key="2">
    <source>
        <dbReference type="ARBA" id="ARBA00010371"/>
    </source>
</evidence>
<keyword evidence="5" id="KW-0521">NADP</keyword>
<dbReference type="InterPro" id="IPR020843">
    <property type="entry name" value="ER"/>
</dbReference>
<dbReference type="SMART" id="SM00829">
    <property type="entry name" value="PKS_ER"/>
    <property type="match status" value="1"/>
</dbReference>
<dbReference type="PANTHER" id="PTHR43981:SF2">
    <property type="entry name" value="ENOYL-[ACYL-CARRIER-PROTEIN] REDUCTASE, MITOCHONDRIAL"/>
    <property type="match status" value="1"/>
</dbReference>
<dbReference type="SUPFAM" id="SSF50129">
    <property type="entry name" value="GroES-like"/>
    <property type="match status" value="1"/>
</dbReference>
<dbReference type="AlphaFoldDB" id="A0AAJ0C211"/>
<evidence type="ECO:0000313" key="14">
    <source>
        <dbReference type="EMBL" id="KAK1768695.1"/>
    </source>
</evidence>
<dbReference type="SUPFAM" id="SSF51735">
    <property type="entry name" value="NAD(P)-binding Rossmann-fold domains"/>
    <property type="match status" value="1"/>
</dbReference>
<evidence type="ECO:0000256" key="7">
    <source>
        <dbReference type="ARBA" id="ARBA00023002"/>
    </source>
</evidence>
<evidence type="ECO:0000256" key="4">
    <source>
        <dbReference type="ARBA" id="ARBA00022832"/>
    </source>
</evidence>
<evidence type="ECO:0000256" key="5">
    <source>
        <dbReference type="ARBA" id="ARBA00022857"/>
    </source>
</evidence>
<dbReference type="Gene3D" id="3.40.50.720">
    <property type="entry name" value="NAD(P)-binding Rossmann-like Domain"/>
    <property type="match status" value="1"/>
</dbReference>
<evidence type="ECO:0000256" key="11">
    <source>
        <dbReference type="ARBA" id="ARBA00038963"/>
    </source>
</evidence>
<sequence>MATLQPPAARLAASGLIRSPPRIARSFGARHKALQPVTAVRHKSGPYGYTQAKALVFSKYGEPSDVLKLHTHSISPTLPDGAVLLRTLAAPINPADVNTVQGTYGAKPTFTNLIGTADPSAVPGNEACFEVVARGSGVASLRRGDWVIPARTGFGTWRTHALVERAEASLLKVRDADADADAGDITPLQAATVSVNPCSAYRLLRDFVDLIGLSVRSYSSGDPASGGAWFLQNGANSGVGRAAIQLGRHWGLRSINVVRERPTPAETDALKDELRRLGATVVITERELLDRGFAARVKEEWTRGGRDPVMLGLNCVGGKSATALARCVSDGGTVVTYGAMSKQPVALPTGLLIFRDLRFRGFWLSRWADADREAKKRTVDEILGLIREGKFSDVPSQEIRWDWGTDEKVLKEAVQGTLEGFRAGKGVFMFGDT</sequence>
<gene>
    <name evidence="14" type="ORF">QBC33DRAFT_513640</name>
</gene>
<dbReference type="InterPro" id="IPR011032">
    <property type="entry name" value="GroES-like_sf"/>
</dbReference>
<dbReference type="EMBL" id="MU839004">
    <property type="protein sequence ID" value="KAK1768695.1"/>
    <property type="molecule type" value="Genomic_DNA"/>
</dbReference>
<comment type="catalytic activity">
    <reaction evidence="12">
        <text>a 2,3-saturated acyl-[ACP] + NADP(+) = a (2E)-enoyl-[ACP] + NADPH + H(+)</text>
        <dbReference type="Rhea" id="RHEA:22564"/>
        <dbReference type="Rhea" id="RHEA-COMP:9925"/>
        <dbReference type="Rhea" id="RHEA-COMP:9926"/>
        <dbReference type="ChEBI" id="CHEBI:15378"/>
        <dbReference type="ChEBI" id="CHEBI:57783"/>
        <dbReference type="ChEBI" id="CHEBI:58349"/>
        <dbReference type="ChEBI" id="CHEBI:78784"/>
        <dbReference type="ChEBI" id="CHEBI:78785"/>
        <dbReference type="EC" id="1.3.1.104"/>
    </reaction>
</comment>
<dbReference type="EC" id="1.3.1.104" evidence="11"/>
<evidence type="ECO:0000256" key="9">
    <source>
        <dbReference type="ARBA" id="ARBA00023128"/>
    </source>
</evidence>
<reference evidence="14" key="1">
    <citation type="submission" date="2023-06" db="EMBL/GenBank/DDBJ databases">
        <title>Genome-scale phylogeny and comparative genomics of the fungal order Sordariales.</title>
        <authorList>
            <consortium name="Lawrence Berkeley National Laboratory"/>
            <person name="Hensen N."/>
            <person name="Bonometti L."/>
            <person name="Westerberg I."/>
            <person name="Brannstrom I.O."/>
            <person name="Guillou S."/>
            <person name="Cros-Aarteil S."/>
            <person name="Calhoun S."/>
            <person name="Haridas S."/>
            <person name="Kuo A."/>
            <person name="Mondo S."/>
            <person name="Pangilinan J."/>
            <person name="Riley R."/>
            <person name="Labutti K."/>
            <person name="Andreopoulos B."/>
            <person name="Lipzen A."/>
            <person name="Chen C."/>
            <person name="Yanf M."/>
            <person name="Daum C."/>
            <person name="Ng V."/>
            <person name="Clum A."/>
            <person name="Steindorff A."/>
            <person name="Ohm R."/>
            <person name="Martin F."/>
            <person name="Silar P."/>
            <person name="Natvig D."/>
            <person name="Lalanne C."/>
            <person name="Gautier V."/>
            <person name="Ament-Velasquez S.L."/>
            <person name="Kruys A."/>
            <person name="Hutchinson M.I."/>
            <person name="Powell A.J."/>
            <person name="Barry K."/>
            <person name="Miller A.N."/>
            <person name="Grigoriev I.V."/>
            <person name="Debuchy R."/>
            <person name="Gladieux P."/>
            <person name="Thoren M.H."/>
            <person name="Johannesson H."/>
        </authorList>
    </citation>
    <scope>NUCLEOTIDE SEQUENCE</scope>
    <source>
        <strain evidence="14">8032-3</strain>
    </source>
</reference>
<dbReference type="GeneID" id="85309180"/>
<evidence type="ECO:0000256" key="6">
    <source>
        <dbReference type="ARBA" id="ARBA00022946"/>
    </source>
</evidence>